<evidence type="ECO:0000256" key="3">
    <source>
        <dbReference type="ARBA" id="ARBA00004868"/>
    </source>
</evidence>
<name>A0ABQ7G5K4_DUNSA</name>
<comment type="catalytic activity">
    <reaction evidence="1">
        <text>5-(2-hydroxyethyl)-4-methylthiazole + ATP = 4-methyl-5-(2-phosphooxyethyl)-thiazole + ADP + H(+)</text>
        <dbReference type="Rhea" id="RHEA:24212"/>
        <dbReference type="ChEBI" id="CHEBI:15378"/>
        <dbReference type="ChEBI" id="CHEBI:17957"/>
        <dbReference type="ChEBI" id="CHEBI:30616"/>
        <dbReference type="ChEBI" id="CHEBI:58296"/>
        <dbReference type="ChEBI" id="CHEBI:456216"/>
        <dbReference type="EC" id="2.7.1.50"/>
    </reaction>
</comment>
<keyword evidence="11" id="KW-0784">Thiamine biosynthesis</keyword>
<reference evidence="12" key="1">
    <citation type="submission" date="2017-08" db="EMBL/GenBank/DDBJ databases">
        <authorList>
            <person name="Polle J.E."/>
            <person name="Barry K."/>
            <person name="Cushman J."/>
            <person name="Schmutz J."/>
            <person name="Tran D."/>
            <person name="Hathwaick L.T."/>
            <person name="Yim W.C."/>
            <person name="Jenkins J."/>
            <person name="Mckie-Krisberg Z.M."/>
            <person name="Prochnik S."/>
            <person name="Lindquist E."/>
            <person name="Dockter R.B."/>
            <person name="Adam C."/>
            <person name="Molina H."/>
            <person name="Bunkerborg J."/>
            <person name="Jin E."/>
            <person name="Buchheim M."/>
            <person name="Magnuson J."/>
        </authorList>
    </citation>
    <scope>NUCLEOTIDE SEQUENCE</scope>
    <source>
        <strain evidence="12">CCAP 19/18</strain>
    </source>
</reference>
<dbReference type="NCBIfam" id="NF006830">
    <property type="entry name" value="PRK09355.1"/>
    <property type="match status" value="1"/>
</dbReference>
<comment type="caution">
    <text evidence="12">The sequence shown here is derived from an EMBL/GenBank/DDBJ whole genome shotgun (WGS) entry which is preliminary data.</text>
</comment>
<dbReference type="Pfam" id="PF02110">
    <property type="entry name" value="HK"/>
    <property type="match status" value="1"/>
</dbReference>
<evidence type="ECO:0000256" key="2">
    <source>
        <dbReference type="ARBA" id="ARBA00001946"/>
    </source>
</evidence>
<evidence type="ECO:0000256" key="8">
    <source>
        <dbReference type="ARBA" id="ARBA00022777"/>
    </source>
</evidence>
<evidence type="ECO:0000313" key="13">
    <source>
        <dbReference type="Proteomes" id="UP000815325"/>
    </source>
</evidence>
<dbReference type="EMBL" id="MU070103">
    <property type="protein sequence ID" value="KAF5829897.1"/>
    <property type="molecule type" value="Genomic_DNA"/>
</dbReference>
<evidence type="ECO:0000256" key="1">
    <source>
        <dbReference type="ARBA" id="ARBA00001771"/>
    </source>
</evidence>
<comment type="cofactor">
    <cofactor evidence="2">
        <name>Mg(2+)</name>
        <dbReference type="ChEBI" id="CHEBI:18420"/>
    </cofactor>
</comment>
<keyword evidence="5" id="KW-0808">Transferase</keyword>
<evidence type="ECO:0000313" key="12">
    <source>
        <dbReference type="EMBL" id="KAF5829897.1"/>
    </source>
</evidence>
<protein>
    <recommendedName>
        <fullName evidence="4">hydroxyethylthiazole kinase</fullName>
        <ecNumber evidence="4">2.7.1.50</ecNumber>
    </recommendedName>
</protein>
<keyword evidence="10" id="KW-0460">Magnesium</keyword>
<evidence type="ECO:0000256" key="11">
    <source>
        <dbReference type="ARBA" id="ARBA00022977"/>
    </source>
</evidence>
<dbReference type="HAMAP" id="MF_00228">
    <property type="entry name" value="Thz_kinase"/>
    <property type="match status" value="1"/>
</dbReference>
<dbReference type="CDD" id="cd01170">
    <property type="entry name" value="THZ_kinase"/>
    <property type="match status" value="1"/>
</dbReference>
<keyword evidence="8" id="KW-0418">Kinase</keyword>
<keyword evidence="6" id="KW-0479">Metal-binding</keyword>
<proteinExistence type="inferred from homology"/>
<gene>
    <name evidence="12" type="ORF">DUNSADRAFT_15340</name>
</gene>
<comment type="pathway">
    <text evidence="3">Cofactor biosynthesis; thiamine diphosphate biosynthesis; 4-methyl-5-(2-phosphoethyl)-thiazole from 5-(2-hydroxyethyl)-4-methylthiazole: step 1/1.</text>
</comment>
<evidence type="ECO:0000256" key="7">
    <source>
        <dbReference type="ARBA" id="ARBA00022741"/>
    </source>
</evidence>
<evidence type="ECO:0000256" key="5">
    <source>
        <dbReference type="ARBA" id="ARBA00022679"/>
    </source>
</evidence>
<evidence type="ECO:0000256" key="6">
    <source>
        <dbReference type="ARBA" id="ARBA00022723"/>
    </source>
</evidence>
<evidence type="ECO:0000256" key="9">
    <source>
        <dbReference type="ARBA" id="ARBA00022840"/>
    </source>
</evidence>
<keyword evidence="9" id="KW-0067">ATP-binding</keyword>
<keyword evidence="13" id="KW-1185">Reference proteome</keyword>
<accession>A0ABQ7G5K4</accession>
<dbReference type="Proteomes" id="UP000815325">
    <property type="component" value="Unassembled WGS sequence"/>
</dbReference>
<sequence length="337" mass="35043">MYIHKVLPRSRFCSFDLASITAGPGCMHSFVSRTHLPTLACASMQAQEEVKIEQVSPEQLEPEGLERQWRLVQEKRPLIHCITNFVSMDLMANVLLAAGASPAMVHSLDEIEDFMKLASGLLINMGTLSSDWLASKKLAAKQAVALGKPWVLDPVACGATPVRTRACLDLLSCHPTVIRGNGSEIINLAEAAGCASTQEAAQQRACSGVDSTATSDDALSQAKLLAAQHKCIVAVSGKVDFVTDGVQVVAVHNGVPMLTLVTAAGCSVTALIAAFVAASPHQALLATAHALAAFGVAAEASCSGAPAGPGSLRVGLLDELYRGVSSGACLGAHLQLL</sequence>
<dbReference type="InterPro" id="IPR000417">
    <property type="entry name" value="Hyethyz_kinase"/>
</dbReference>
<dbReference type="EC" id="2.7.1.50" evidence="4"/>
<dbReference type="PRINTS" id="PR01099">
    <property type="entry name" value="HYETHTZKNASE"/>
</dbReference>
<keyword evidence="7" id="KW-0547">Nucleotide-binding</keyword>
<dbReference type="InterPro" id="IPR029056">
    <property type="entry name" value="Ribokinase-like"/>
</dbReference>
<dbReference type="SUPFAM" id="SSF53613">
    <property type="entry name" value="Ribokinase-like"/>
    <property type="match status" value="1"/>
</dbReference>
<dbReference type="Gene3D" id="3.40.1190.20">
    <property type="match status" value="1"/>
</dbReference>
<organism evidence="12 13">
    <name type="scientific">Dunaliella salina</name>
    <name type="common">Green alga</name>
    <name type="synonym">Protococcus salinus</name>
    <dbReference type="NCBI Taxonomy" id="3046"/>
    <lineage>
        <taxon>Eukaryota</taxon>
        <taxon>Viridiplantae</taxon>
        <taxon>Chlorophyta</taxon>
        <taxon>core chlorophytes</taxon>
        <taxon>Chlorophyceae</taxon>
        <taxon>CS clade</taxon>
        <taxon>Chlamydomonadales</taxon>
        <taxon>Dunaliellaceae</taxon>
        <taxon>Dunaliella</taxon>
    </lineage>
</organism>
<evidence type="ECO:0000256" key="4">
    <source>
        <dbReference type="ARBA" id="ARBA00012129"/>
    </source>
</evidence>
<evidence type="ECO:0000256" key="10">
    <source>
        <dbReference type="ARBA" id="ARBA00022842"/>
    </source>
</evidence>